<keyword evidence="2" id="KW-1185">Reference proteome</keyword>
<gene>
    <name evidence="1" type="ORF">F5148DRAFT_976267</name>
</gene>
<name>A0ACC0UGJ9_9AGAM</name>
<dbReference type="EMBL" id="JAGFNK010000034">
    <property type="protein sequence ID" value="KAI9510763.1"/>
    <property type="molecule type" value="Genomic_DNA"/>
</dbReference>
<comment type="caution">
    <text evidence="1">The sequence shown here is derived from an EMBL/GenBank/DDBJ whole genome shotgun (WGS) entry which is preliminary data.</text>
</comment>
<dbReference type="Proteomes" id="UP001207468">
    <property type="component" value="Unassembled WGS sequence"/>
</dbReference>
<proteinExistence type="predicted"/>
<protein>
    <submittedName>
        <fullName evidence="1">Uncharacterized protein</fullName>
    </submittedName>
</protein>
<sequence length="849" mass="92072">MTSATHSSPPLDTAFALVEGSTTAPKKKKKKKSKKSSKSKGDSDVKPLTEDDQPSPLVLRISRNKHWRYISSYHGPWLQLPIELLESLLVLNLDPATFQPEPRPIPKPPPQQQHLFSLMRDHGYANIGEYSPPDSPRLSLVLPSYPSLLAPPRGKPIPPPIDPGVFRSITSIRRLIDEASELAVRASSGMSAAALGSIRGGPSPSMHSSPWALAQSLGMNPLGDTGGGRNVAMSAMRIHRLRALAVQKLAAAYRADEIASSVMVMQGGSMFEDIAERVLKVDPNDADAKYVHFFHEKIPSRQLAESTTTCVLDELIKAYPQRLELFRTRGIVRTFRDEYPAAIKDFTHALKEARAVRKARSFHHNGSHTPQSSRGKGDKRKKDGKKRSNGQAPANGTSDADGGGDTSEAETPPVHPSTLPDAPEPLEPQLLFLRAAAYLQNAIFLVEERILKLEGIRKRISGEGAAELRLCYIQNGRYGGVEIGNPEGPLGRTDGPKLQAYRGVLADDGFRDQIGGLLKKSIRDHERFLAHFDALETPTHSPRPPDNDGDVVADGDELVERAAYAFLLSEALRPGAPGKPPPAPPPNAAVLFTTYHPLLVESHFSILLCLLMLGDFAALLRAFVRAATVVDGLEGYPVFLPPRSMAQVEFVETLERLAGGWRVGVQPHSRARTRMGHGLAQNGKLAIESPPPPPSHPRIPLPTPVPAPVEPSVFPDHGALLDPHSPSPSFSVSDSASTSTLALMPPTSSRRATPSPVSALHHSIDLAEALDCARIILAPVAERKRTRADSGAMEKRKLSDGTGKKGKAKPPPINIPLHGPRVEVMLAWLAAVWLVELESVASSEWDDDF</sequence>
<evidence type="ECO:0000313" key="1">
    <source>
        <dbReference type="EMBL" id="KAI9510763.1"/>
    </source>
</evidence>
<evidence type="ECO:0000313" key="2">
    <source>
        <dbReference type="Proteomes" id="UP001207468"/>
    </source>
</evidence>
<organism evidence="1 2">
    <name type="scientific">Russula earlei</name>
    <dbReference type="NCBI Taxonomy" id="71964"/>
    <lineage>
        <taxon>Eukaryota</taxon>
        <taxon>Fungi</taxon>
        <taxon>Dikarya</taxon>
        <taxon>Basidiomycota</taxon>
        <taxon>Agaricomycotina</taxon>
        <taxon>Agaricomycetes</taxon>
        <taxon>Russulales</taxon>
        <taxon>Russulaceae</taxon>
        <taxon>Russula</taxon>
    </lineage>
</organism>
<accession>A0ACC0UGJ9</accession>
<reference evidence="1" key="1">
    <citation type="submission" date="2021-03" db="EMBL/GenBank/DDBJ databases">
        <title>Evolutionary priming and transition to the ectomycorrhizal habit in an iconic lineage of mushroom-forming fungi: is preadaptation a requirement?</title>
        <authorList>
            <consortium name="DOE Joint Genome Institute"/>
            <person name="Looney B.P."/>
            <person name="Miyauchi S."/>
            <person name="Morin E."/>
            <person name="Drula E."/>
            <person name="Courty P.E."/>
            <person name="Chicoki N."/>
            <person name="Fauchery L."/>
            <person name="Kohler A."/>
            <person name="Kuo A."/>
            <person name="LaButti K."/>
            <person name="Pangilinan J."/>
            <person name="Lipzen A."/>
            <person name="Riley R."/>
            <person name="Andreopoulos W."/>
            <person name="He G."/>
            <person name="Johnson J."/>
            <person name="Barry K.W."/>
            <person name="Grigoriev I.V."/>
            <person name="Nagy L."/>
            <person name="Hibbett D."/>
            <person name="Henrissat B."/>
            <person name="Matheny P.B."/>
            <person name="Labbe J."/>
            <person name="Martin A.F."/>
        </authorList>
    </citation>
    <scope>NUCLEOTIDE SEQUENCE</scope>
    <source>
        <strain evidence="1">BPL698</strain>
    </source>
</reference>